<dbReference type="GO" id="GO:0019262">
    <property type="term" value="P:N-acetylneuraminate catabolic process"/>
    <property type="evidence" value="ECO:0007669"/>
    <property type="project" value="TreeGrafter"/>
</dbReference>
<dbReference type="Pfam" id="PF00480">
    <property type="entry name" value="ROK"/>
    <property type="match status" value="1"/>
</dbReference>
<dbReference type="InterPro" id="IPR000600">
    <property type="entry name" value="ROK"/>
</dbReference>
<keyword evidence="1" id="KW-0808">Transferase</keyword>
<dbReference type="EMBL" id="QGKU01000048">
    <property type="protein sequence ID" value="PWR01778.1"/>
    <property type="molecule type" value="Genomic_DNA"/>
</dbReference>
<dbReference type="PANTHER" id="PTHR18964:SF169">
    <property type="entry name" value="N-ACETYLMANNOSAMINE KINASE"/>
    <property type="match status" value="1"/>
</dbReference>
<reference evidence="1 2" key="1">
    <citation type="submission" date="2018-05" db="EMBL/GenBank/DDBJ databases">
        <title>Rhodobacteraceae gen. nov., sp. nov. isolated from sea water.</title>
        <authorList>
            <person name="Ren Y."/>
        </authorList>
    </citation>
    <scope>NUCLEOTIDE SEQUENCE [LARGE SCALE GENOMIC DNA]</scope>
    <source>
        <strain evidence="1 2">TG-679</strain>
    </source>
</reference>
<organism evidence="1 2">
    <name type="scientific">Meridianimarinicoccus roseus</name>
    <dbReference type="NCBI Taxonomy" id="2072018"/>
    <lineage>
        <taxon>Bacteria</taxon>
        <taxon>Pseudomonadati</taxon>
        <taxon>Pseudomonadota</taxon>
        <taxon>Alphaproteobacteria</taxon>
        <taxon>Rhodobacterales</taxon>
        <taxon>Paracoccaceae</taxon>
        <taxon>Meridianimarinicoccus</taxon>
    </lineage>
</organism>
<evidence type="ECO:0000313" key="2">
    <source>
        <dbReference type="Proteomes" id="UP000245680"/>
    </source>
</evidence>
<sequence length="381" mass="40554">MRNHNERLILSMIHRHGAMPGSDIARLTGLSSQTVSVILRKLELDGLVAKGTPLRGRVGKPSVPMALAREGLLSVGLKIGRRTADLLLIDFHGGVLAERRMSYRFPTPDEVFAFLRAGIAAFGAGLPAGIADRIAGIGIAAPFEMWNWHHSVGAPANRMMAWRGLDFARTIAAFSDLPVFVQNDATAACRAEHVFGQGKRFASYGYFFLGAFIGGGVVLNGTVVEGQHGNAGAFGSMPMPSPDGPRQLIDTASIHLLEKRLEADGLDPQDLWDDPLDWSCFEAHVAPWVSQTAGQIAHAAISVCAVLDMEAIVIDGAFPETVRAALTRATGEALGRMDLRGLIPPEVVEGRVGRNARALGAASAPVFSQYFLDSTSGLGAV</sequence>
<dbReference type="SUPFAM" id="SSF46785">
    <property type="entry name" value="Winged helix' DNA-binding domain"/>
    <property type="match status" value="1"/>
</dbReference>
<dbReference type="GO" id="GO:0009384">
    <property type="term" value="F:N-acylmannosamine kinase activity"/>
    <property type="evidence" value="ECO:0007669"/>
    <property type="project" value="TreeGrafter"/>
</dbReference>
<keyword evidence="1" id="KW-0418">Kinase</keyword>
<dbReference type="PANTHER" id="PTHR18964">
    <property type="entry name" value="ROK (REPRESSOR, ORF, KINASE) FAMILY"/>
    <property type="match status" value="1"/>
</dbReference>
<protein>
    <submittedName>
        <fullName evidence="1">Sugar kinase</fullName>
    </submittedName>
</protein>
<dbReference type="InterPro" id="IPR036390">
    <property type="entry name" value="WH_DNA-bd_sf"/>
</dbReference>
<dbReference type="CDD" id="cd23763">
    <property type="entry name" value="ASKHA_ATPase_ROK"/>
    <property type="match status" value="1"/>
</dbReference>
<dbReference type="Pfam" id="PF13412">
    <property type="entry name" value="HTH_24"/>
    <property type="match status" value="1"/>
</dbReference>
<keyword evidence="2" id="KW-1185">Reference proteome</keyword>
<dbReference type="InterPro" id="IPR036388">
    <property type="entry name" value="WH-like_DNA-bd_sf"/>
</dbReference>
<dbReference type="Gene3D" id="3.30.420.40">
    <property type="match status" value="2"/>
</dbReference>
<dbReference type="Proteomes" id="UP000245680">
    <property type="component" value="Unassembled WGS sequence"/>
</dbReference>
<comment type="caution">
    <text evidence="1">The sequence shown here is derived from an EMBL/GenBank/DDBJ whole genome shotgun (WGS) entry which is preliminary data.</text>
</comment>
<dbReference type="Gene3D" id="1.10.10.10">
    <property type="entry name" value="Winged helix-like DNA-binding domain superfamily/Winged helix DNA-binding domain"/>
    <property type="match status" value="1"/>
</dbReference>
<dbReference type="SUPFAM" id="SSF53067">
    <property type="entry name" value="Actin-like ATPase domain"/>
    <property type="match status" value="1"/>
</dbReference>
<dbReference type="AlphaFoldDB" id="A0A2V2L8M6"/>
<evidence type="ECO:0000313" key="1">
    <source>
        <dbReference type="EMBL" id="PWR01778.1"/>
    </source>
</evidence>
<accession>A0A2V2L8M6</accession>
<proteinExistence type="predicted"/>
<dbReference type="InterPro" id="IPR043129">
    <property type="entry name" value="ATPase_NBD"/>
</dbReference>
<name>A0A2V2L8M6_9RHOB</name>
<gene>
    <name evidence="1" type="ORF">DKT77_16360</name>
</gene>
<dbReference type="OrthoDB" id="49685at2"/>